<reference evidence="1" key="1">
    <citation type="submission" date="2014-11" db="EMBL/GenBank/DDBJ databases">
        <authorList>
            <person name="Amaro Gonzalez C."/>
        </authorList>
    </citation>
    <scope>NUCLEOTIDE SEQUENCE</scope>
</reference>
<protein>
    <submittedName>
        <fullName evidence="1">Uncharacterized protein</fullName>
    </submittedName>
</protein>
<dbReference type="EMBL" id="GBXM01057428">
    <property type="protein sequence ID" value="JAH51149.1"/>
    <property type="molecule type" value="Transcribed_RNA"/>
</dbReference>
<sequence length="27" mass="3138">MQHIKTYLKNILNSINQSVGFQPVNLH</sequence>
<name>A0A0E9TBQ8_ANGAN</name>
<reference evidence="1" key="2">
    <citation type="journal article" date="2015" name="Fish Shellfish Immunol.">
        <title>Early steps in the European eel (Anguilla anguilla)-Vibrio vulnificus interaction in the gills: Role of the RtxA13 toxin.</title>
        <authorList>
            <person name="Callol A."/>
            <person name="Pajuelo D."/>
            <person name="Ebbesson L."/>
            <person name="Teles M."/>
            <person name="MacKenzie S."/>
            <person name="Amaro C."/>
        </authorList>
    </citation>
    <scope>NUCLEOTIDE SEQUENCE</scope>
</reference>
<evidence type="ECO:0000313" key="1">
    <source>
        <dbReference type="EMBL" id="JAH51149.1"/>
    </source>
</evidence>
<dbReference type="AlphaFoldDB" id="A0A0E9TBQ8"/>
<accession>A0A0E9TBQ8</accession>
<organism evidence="1">
    <name type="scientific">Anguilla anguilla</name>
    <name type="common">European freshwater eel</name>
    <name type="synonym">Muraena anguilla</name>
    <dbReference type="NCBI Taxonomy" id="7936"/>
    <lineage>
        <taxon>Eukaryota</taxon>
        <taxon>Metazoa</taxon>
        <taxon>Chordata</taxon>
        <taxon>Craniata</taxon>
        <taxon>Vertebrata</taxon>
        <taxon>Euteleostomi</taxon>
        <taxon>Actinopterygii</taxon>
        <taxon>Neopterygii</taxon>
        <taxon>Teleostei</taxon>
        <taxon>Anguilliformes</taxon>
        <taxon>Anguillidae</taxon>
        <taxon>Anguilla</taxon>
    </lineage>
</organism>
<proteinExistence type="predicted"/>